<evidence type="ECO:0000313" key="2">
    <source>
        <dbReference type="EMBL" id="KAH7020705.1"/>
    </source>
</evidence>
<feature type="coiled-coil region" evidence="1">
    <location>
        <begin position="73"/>
        <end position="140"/>
    </location>
</feature>
<name>A0A9P8XV22_9PEZI</name>
<protein>
    <submittedName>
        <fullName evidence="2">Uncharacterized protein</fullName>
    </submittedName>
</protein>
<proteinExistence type="predicted"/>
<dbReference type="RefSeq" id="XP_046006906.1">
    <property type="nucleotide sequence ID" value="XM_046161192.1"/>
</dbReference>
<accession>A0A9P8XV22</accession>
<sequence>MVEESLNAIITDIQDDVADGLNNDVKLGTTVTMEEIIALVRDFYAVHVTSSFQSPEGPPALWREEIAFQYLISTEAEKEQEDLQRDLAQAQKNAAQELADFEAQYSKDRIEQSERLKMQRKELQEEKKETFDKRSAVVEESVKDLESRKLDKEAYLREIDRKAEAALKRWKSNF</sequence>
<comment type="caution">
    <text evidence="2">The sequence shown here is derived from an EMBL/GenBank/DDBJ whole genome shotgun (WGS) entry which is preliminary data.</text>
</comment>
<dbReference type="Proteomes" id="UP000756346">
    <property type="component" value="Unassembled WGS sequence"/>
</dbReference>
<dbReference type="GeneID" id="70190738"/>
<reference evidence="2" key="1">
    <citation type="journal article" date="2021" name="Nat. Commun.">
        <title>Genetic determinants of endophytism in the Arabidopsis root mycobiome.</title>
        <authorList>
            <person name="Mesny F."/>
            <person name="Miyauchi S."/>
            <person name="Thiergart T."/>
            <person name="Pickel B."/>
            <person name="Atanasova L."/>
            <person name="Karlsson M."/>
            <person name="Huettel B."/>
            <person name="Barry K.W."/>
            <person name="Haridas S."/>
            <person name="Chen C."/>
            <person name="Bauer D."/>
            <person name="Andreopoulos W."/>
            <person name="Pangilinan J."/>
            <person name="LaButti K."/>
            <person name="Riley R."/>
            <person name="Lipzen A."/>
            <person name="Clum A."/>
            <person name="Drula E."/>
            <person name="Henrissat B."/>
            <person name="Kohler A."/>
            <person name="Grigoriev I.V."/>
            <person name="Martin F.M."/>
            <person name="Hacquard S."/>
        </authorList>
    </citation>
    <scope>NUCLEOTIDE SEQUENCE</scope>
    <source>
        <strain evidence="2">MPI-CAGE-CH-0230</strain>
    </source>
</reference>
<keyword evidence="3" id="KW-1185">Reference proteome</keyword>
<organism evidence="2 3">
    <name type="scientific">Microdochium trichocladiopsis</name>
    <dbReference type="NCBI Taxonomy" id="1682393"/>
    <lineage>
        <taxon>Eukaryota</taxon>
        <taxon>Fungi</taxon>
        <taxon>Dikarya</taxon>
        <taxon>Ascomycota</taxon>
        <taxon>Pezizomycotina</taxon>
        <taxon>Sordariomycetes</taxon>
        <taxon>Xylariomycetidae</taxon>
        <taxon>Xylariales</taxon>
        <taxon>Microdochiaceae</taxon>
        <taxon>Microdochium</taxon>
    </lineage>
</organism>
<evidence type="ECO:0000256" key="1">
    <source>
        <dbReference type="SAM" id="Coils"/>
    </source>
</evidence>
<gene>
    <name evidence="2" type="ORF">B0I36DRAFT_387577</name>
</gene>
<dbReference type="EMBL" id="JAGTJQ010000010">
    <property type="protein sequence ID" value="KAH7020705.1"/>
    <property type="molecule type" value="Genomic_DNA"/>
</dbReference>
<evidence type="ECO:0000313" key="3">
    <source>
        <dbReference type="Proteomes" id="UP000756346"/>
    </source>
</evidence>
<keyword evidence="1" id="KW-0175">Coiled coil</keyword>
<dbReference type="AlphaFoldDB" id="A0A9P8XV22"/>